<dbReference type="Pfam" id="PF01391">
    <property type="entry name" value="Collagen"/>
    <property type="match status" value="1"/>
</dbReference>
<dbReference type="Proteomes" id="UP000199410">
    <property type="component" value="Unassembled WGS sequence"/>
</dbReference>
<organism evidence="1 2">
    <name type="scientific">Lysinibacillus fusiformis</name>
    <dbReference type="NCBI Taxonomy" id="28031"/>
    <lineage>
        <taxon>Bacteria</taxon>
        <taxon>Bacillati</taxon>
        <taxon>Bacillota</taxon>
        <taxon>Bacilli</taxon>
        <taxon>Bacillales</taxon>
        <taxon>Bacillaceae</taxon>
        <taxon>Lysinibacillus</taxon>
    </lineage>
</organism>
<name>A0A1H9B5N1_9BACI</name>
<dbReference type="EMBL" id="FOEL01000002">
    <property type="protein sequence ID" value="SEP83548.1"/>
    <property type="molecule type" value="Genomic_DNA"/>
</dbReference>
<evidence type="ECO:0000313" key="2">
    <source>
        <dbReference type="Proteomes" id="UP000199410"/>
    </source>
</evidence>
<feature type="non-terminal residue" evidence="1">
    <location>
        <position position="1"/>
    </location>
</feature>
<comment type="caution">
    <text evidence="1">The sequence shown here is derived from an EMBL/GenBank/DDBJ whole genome shotgun (WGS) entry which is preliminary data.</text>
</comment>
<protein>
    <submittedName>
        <fullName evidence="1">Collagen triple helix repeat-containing protein</fullName>
    </submittedName>
</protein>
<dbReference type="RefSeq" id="WP_139232309.1">
    <property type="nucleotide sequence ID" value="NZ_FOCR01000001.1"/>
</dbReference>
<keyword evidence="1" id="KW-0176">Collagen</keyword>
<accession>A0A1H9B5N1</accession>
<evidence type="ECO:0000313" key="1">
    <source>
        <dbReference type="EMBL" id="SEP83548.1"/>
    </source>
</evidence>
<dbReference type="InterPro" id="IPR008160">
    <property type="entry name" value="Collagen"/>
</dbReference>
<proteinExistence type="predicted"/>
<reference evidence="1 2" key="1">
    <citation type="submission" date="2016-10" db="EMBL/GenBank/DDBJ databases">
        <authorList>
            <person name="Varghese N."/>
            <person name="Submissions S."/>
        </authorList>
    </citation>
    <scope>NUCLEOTIDE SEQUENCE [LARGE SCALE GENOMIC DNA]</scope>
    <source>
        <strain evidence="1 2">TC-13</strain>
    </source>
</reference>
<dbReference type="AlphaFoldDB" id="A0A1H9B5N1"/>
<gene>
    <name evidence="1" type="ORF">SAMN02787113_00686</name>
</gene>
<sequence length="207" mass="19851">VTGITGATGLQGLVGNTGATGLQGTTGTTGATGLQGATGIAGITGVTGATGARGTTGVIGITGTTGSTGPSGPGLMEVYLSTDQSVGNNDFLGTGNSSASFVRSSIVIPENAIIQSLTLNIRDHSLSAGQTASAQVFTSTNGGFTAPTATGIIATVTGPSSITTPNSCAKANANYSINSCTLLSVQVTTTGGAFSNGVSATIILTTI</sequence>